<feature type="domain" description="Mur ligase central" evidence="4">
    <location>
        <begin position="36"/>
        <end position="224"/>
    </location>
</feature>
<dbReference type="AlphaFoldDB" id="A0A1G5ZB29"/>
<dbReference type="PANTHER" id="PTHR43024">
    <property type="entry name" value="UDP-N-ACETYLMURAMOYL-TRIPEPTIDE--D-ALANYL-D-ALANINE LIGASE"/>
    <property type="match status" value="1"/>
</dbReference>
<keyword evidence="2" id="KW-0547">Nucleotide-binding</keyword>
<evidence type="ECO:0000313" key="6">
    <source>
        <dbReference type="Proteomes" id="UP000198588"/>
    </source>
</evidence>
<dbReference type="Proteomes" id="UP000198588">
    <property type="component" value="Unassembled WGS sequence"/>
</dbReference>
<evidence type="ECO:0000256" key="2">
    <source>
        <dbReference type="ARBA" id="ARBA00022741"/>
    </source>
</evidence>
<dbReference type="GO" id="GO:0016881">
    <property type="term" value="F:acid-amino acid ligase activity"/>
    <property type="evidence" value="ECO:0007669"/>
    <property type="project" value="InterPro"/>
</dbReference>
<evidence type="ECO:0000256" key="1">
    <source>
        <dbReference type="ARBA" id="ARBA00022598"/>
    </source>
</evidence>
<dbReference type="Gene3D" id="3.90.190.20">
    <property type="entry name" value="Mur ligase, C-terminal domain"/>
    <property type="match status" value="1"/>
</dbReference>
<gene>
    <name evidence="5" type="ORF">SAMN02927914_04677</name>
</gene>
<keyword evidence="3" id="KW-0067">ATP-binding</keyword>
<reference evidence="5 6" key="1">
    <citation type="submission" date="2016-10" db="EMBL/GenBank/DDBJ databases">
        <authorList>
            <person name="de Groot N.N."/>
        </authorList>
    </citation>
    <scope>NUCLEOTIDE SEQUENCE [LARGE SCALE GENOMIC DNA]</scope>
    <source>
        <strain evidence="5 6">CGMCC 1.12097</strain>
    </source>
</reference>
<dbReference type="EMBL" id="FMXM01000016">
    <property type="protein sequence ID" value="SDA92189.1"/>
    <property type="molecule type" value="Genomic_DNA"/>
</dbReference>
<dbReference type="Pfam" id="PF08245">
    <property type="entry name" value="Mur_ligase_M"/>
    <property type="match status" value="1"/>
</dbReference>
<accession>A0A1G5ZB29</accession>
<protein>
    <submittedName>
        <fullName evidence="5">UDP-N-acetylmuramoyl-tripeptide--D-alanyl-D-alanine ligase</fullName>
    </submittedName>
</protein>
<name>A0A1G5ZB29_9HYPH</name>
<sequence>MRNARLRKVHEDLRQYVRAFKARRARSKSKAVFIGVTGSSGKSTVTALLGHILAGHGSVYPQILANTIKSLVATLYKRMKKNGEVDYVIFEAGASGIGSIKPMAEMLLPHVAVVTMVRLEHFGAFKTLENVAREKRALVDALQPGGFAVLNADDPHVLGMAAGTRHRSVTFGLSERADYRASDIRAAYPDRLKLSIHWRDGVLELETPFPAEHFWLPTAAAVATALELGVPAETIAARVATFQPLASRCEVLVIDGGPQFLVDAAKAPWHSINLALDMMAKATATRKRIVLGQISDYAGSTRKYHYAYKTAREIADQVIYTGDNAHRSRAGQADRDSGRFVELRTPQEVSDHIKRTAVAGELILLKSSANLHLERVALAWTHDVKCWVPVCGKREGCGTCGLYEVPFEQHRDYVRQRRRARRWRRLRRIFGGRSR</sequence>
<dbReference type="STRING" id="1165689.SAMN02927914_04677"/>
<dbReference type="InterPro" id="IPR036615">
    <property type="entry name" value="Mur_ligase_C_dom_sf"/>
</dbReference>
<evidence type="ECO:0000256" key="3">
    <source>
        <dbReference type="ARBA" id="ARBA00022840"/>
    </source>
</evidence>
<organism evidence="5 6">
    <name type="scientific">Mesorhizobium qingshengii</name>
    <dbReference type="NCBI Taxonomy" id="1165689"/>
    <lineage>
        <taxon>Bacteria</taxon>
        <taxon>Pseudomonadati</taxon>
        <taxon>Pseudomonadota</taxon>
        <taxon>Alphaproteobacteria</taxon>
        <taxon>Hyphomicrobiales</taxon>
        <taxon>Phyllobacteriaceae</taxon>
        <taxon>Mesorhizobium</taxon>
    </lineage>
</organism>
<dbReference type="Gene3D" id="3.40.1190.10">
    <property type="entry name" value="Mur-like, catalytic domain"/>
    <property type="match status" value="1"/>
</dbReference>
<dbReference type="InterPro" id="IPR036565">
    <property type="entry name" value="Mur-like_cat_sf"/>
</dbReference>
<dbReference type="SUPFAM" id="SSF53623">
    <property type="entry name" value="MurD-like peptide ligases, catalytic domain"/>
    <property type="match status" value="1"/>
</dbReference>
<dbReference type="InterPro" id="IPR013221">
    <property type="entry name" value="Mur_ligase_cen"/>
</dbReference>
<dbReference type="InterPro" id="IPR051046">
    <property type="entry name" value="MurCDEF_CellWall_CoF430Synth"/>
</dbReference>
<dbReference type="PANTHER" id="PTHR43024:SF1">
    <property type="entry name" value="UDP-N-ACETYLMURAMOYL-TRIPEPTIDE--D-ALANYL-D-ALANINE LIGASE"/>
    <property type="match status" value="1"/>
</dbReference>
<dbReference type="OrthoDB" id="9803907at2"/>
<keyword evidence="1 5" id="KW-0436">Ligase</keyword>
<proteinExistence type="predicted"/>
<evidence type="ECO:0000313" key="5">
    <source>
        <dbReference type="EMBL" id="SDA92189.1"/>
    </source>
</evidence>
<dbReference type="RefSeq" id="WP_091582802.1">
    <property type="nucleotide sequence ID" value="NZ_FMXM01000016.1"/>
</dbReference>
<dbReference type="SUPFAM" id="SSF53244">
    <property type="entry name" value="MurD-like peptide ligases, peptide-binding domain"/>
    <property type="match status" value="1"/>
</dbReference>
<dbReference type="GO" id="GO:0005524">
    <property type="term" value="F:ATP binding"/>
    <property type="evidence" value="ECO:0007669"/>
    <property type="project" value="UniProtKB-KW"/>
</dbReference>
<evidence type="ECO:0000259" key="4">
    <source>
        <dbReference type="Pfam" id="PF08245"/>
    </source>
</evidence>